<feature type="transmembrane region" description="Helical" evidence="1">
    <location>
        <begin position="49"/>
        <end position="72"/>
    </location>
</feature>
<dbReference type="Proteomes" id="UP000663505">
    <property type="component" value="Chromosome"/>
</dbReference>
<feature type="transmembrane region" description="Helical" evidence="1">
    <location>
        <begin position="78"/>
        <end position="101"/>
    </location>
</feature>
<keyword evidence="1" id="KW-1133">Transmembrane helix</keyword>
<keyword evidence="1" id="KW-0812">Transmembrane</keyword>
<sequence length="152" mass="17019">MYHFWWLIHVCGIALWFGGIATGVLMWPSKKSFVPQERDTVDVRTMVRVITRTSHLGAGLTAVGGLLLSLLVQPKSVLGSLWLTTMQGLGVVAFIVSVFVLTRMGKRLLQHADHAEMNAAVTHQFRIYYAWLVIVFILLLVSLIMGAFKPRL</sequence>
<keyword evidence="1" id="KW-0472">Membrane</keyword>
<dbReference type="AlphaFoldDB" id="A0A9X7VXF1"/>
<organism evidence="2 3">
    <name type="scientific">Alicyclobacillus mengziensis</name>
    <dbReference type="NCBI Taxonomy" id="2931921"/>
    <lineage>
        <taxon>Bacteria</taxon>
        <taxon>Bacillati</taxon>
        <taxon>Bacillota</taxon>
        <taxon>Bacilli</taxon>
        <taxon>Bacillales</taxon>
        <taxon>Alicyclobacillaceae</taxon>
        <taxon>Alicyclobacillus</taxon>
    </lineage>
</organism>
<dbReference type="RefSeq" id="WP_206656198.1">
    <property type="nucleotide sequence ID" value="NZ_CP071182.1"/>
</dbReference>
<evidence type="ECO:0000313" key="2">
    <source>
        <dbReference type="EMBL" id="QSO46836.1"/>
    </source>
</evidence>
<gene>
    <name evidence="2" type="ORF">JZ786_20765</name>
</gene>
<feature type="transmembrane region" description="Helical" evidence="1">
    <location>
        <begin position="127"/>
        <end position="148"/>
    </location>
</feature>
<proteinExistence type="predicted"/>
<name>A0A9X7VXF1_9BACL</name>
<keyword evidence="3" id="KW-1185">Reference proteome</keyword>
<feature type="transmembrane region" description="Helical" evidence="1">
    <location>
        <begin position="6"/>
        <end position="28"/>
    </location>
</feature>
<evidence type="ECO:0000256" key="1">
    <source>
        <dbReference type="SAM" id="Phobius"/>
    </source>
</evidence>
<accession>A0A9X7VXF1</accession>
<dbReference type="KEGG" id="afx:JZ786_20765"/>
<protein>
    <submittedName>
        <fullName evidence="2">Uncharacterized protein</fullName>
    </submittedName>
</protein>
<reference evidence="2 3" key="1">
    <citation type="submission" date="2021-02" db="EMBL/GenBank/DDBJ databases">
        <title>Alicyclobacillus curvatus sp. nov. and Alicyclobacillus mengziensis sp. nov., two acidophilic bacteria isolated from acid mine drainage.</title>
        <authorList>
            <person name="Huang Y."/>
        </authorList>
    </citation>
    <scope>NUCLEOTIDE SEQUENCE [LARGE SCALE GENOMIC DNA]</scope>
    <source>
        <strain evidence="2 3">S30H14</strain>
    </source>
</reference>
<evidence type="ECO:0000313" key="3">
    <source>
        <dbReference type="Proteomes" id="UP000663505"/>
    </source>
</evidence>
<dbReference type="EMBL" id="CP071182">
    <property type="protein sequence ID" value="QSO46836.1"/>
    <property type="molecule type" value="Genomic_DNA"/>
</dbReference>